<organism evidence="3 4">
    <name type="scientific">Caenorhabditis nigoni</name>
    <dbReference type="NCBI Taxonomy" id="1611254"/>
    <lineage>
        <taxon>Eukaryota</taxon>
        <taxon>Metazoa</taxon>
        <taxon>Ecdysozoa</taxon>
        <taxon>Nematoda</taxon>
        <taxon>Chromadorea</taxon>
        <taxon>Rhabditida</taxon>
        <taxon>Rhabditina</taxon>
        <taxon>Rhabditomorpha</taxon>
        <taxon>Rhabditoidea</taxon>
        <taxon>Rhabditidae</taxon>
        <taxon>Peloderinae</taxon>
        <taxon>Caenorhabditis</taxon>
    </lineage>
</organism>
<feature type="chain" id="PRO_5013741168" description="DUF7154 domain-containing protein" evidence="1">
    <location>
        <begin position="29"/>
        <end position="458"/>
    </location>
</feature>
<accession>A0A2G5VPX0</accession>
<reference evidence="4" key="1">
    <citation type="submission" date="2017-10" db="EMBL/GenBank/DDBJ databases">
        <title>Rapid genome shrinkage in a self-fertile nematode reveals novel sperm competition proteins.</title>
        <authorList>
            <person name="Yin D."/>
            <person name="Schwarz E.M."/>
            <person name="Thomas C.G."/>
            <person name="Felde R.L."/>
            <person name="Korf I.F."/>
            <person name="Cutter A.D."/>
            <person name="Schartner C.M."/>
            <person name="Ralston E.J."/>
            <person name="Meyer B.J."/>
            <person name="Haag E.S."/>
        </authorList>
    </citation>
    <scope>NUCLEOTIDE SEQUENCE [LARGE SCALE GENOMIC DNA]</scope>
    <source>
        <strain evidence="4">JU1422</strain>
    </source>
</reference>
<keyword evidence="1" id="KW-0732">Signal</keyword>
<gene>
    <name evidence="3" type="primary">Cnig_chr_I.g3358</name>
    <name evidence="3" type="ORF">B9Z55_003358</name>
</gene>
<dbReference type="STRING" id="1611254.A0A2G5VPX0"/>
<keyword evidence="4" id="KW-1185">Reference proteome</keyword>
<dbReference type="GO" id="GO:0045087">
    <property type="term" value="P:innate immune response"/>
    <property type="evidence" value="ECO:0007669"/>
    <property type="project" value="TreeGrafter"/>
</dbReference>
<evidence type="ECO:0000259" key="2">
    <source>
        <dbReference type="Pfam" id="PF23673"/>
    </source>
</evidence>
<evidence type="ECO:0000313" key="4">
    <source>
        <dbReference type="Proteomes" id="UP000230233"/>
    </source>
</evidence>
<dbReference type="PANTHER" id="PTHR23062">
    <property type="entry name" value="HYPOTHETICAL PROTEIN C.ELEGANS"/>
    <property type="match status" value="1"/>
</dbReference>
<evidence type="ECO:0000256" key="1">
    <source>
        <dbReference type="SAM" id="SignalP"/>
    </source>
</evidence>
<sequence>MFIFSNTPAMNLYCILFLLAAILKFSDSCLVIRYSEPPACACKTLKLDLWNIAENHGEPYLLYNSVMWSTIKSPEILVEDCFVQVYCEDGADLYIFDTGKGAKIGDYSLDGFCDPYQQAWQVDTGNGIEQYKELKAVCVLKPKCSPTDPAVFLYAYSADLDKWDAPGVISLWDQAMYFGATTKYAIAATVRFDTKVKEEIVFHENETFYDSQIIGYWHMEAQEENPPQTFDSPEIGSDILEVLERFVGSNHPLVCGSMILIAMRRYPNEVDISKIVEKLRENQITVVIAALDTPTGGLHPETMYDLAAKTNGICAYTHDLLLAPNTAPTILDPFIVYSLNLKVSGTGTMVLPKILLQDTFTVHLSIAVQSTGTANSFQSLKFSFRNNELGASGSVEKTRDDLKYTAELFRNSFKVWNFLLAEPTFFEFTLDYNYSMEDTILIRLISERGIGHWFPYQD</sequence>
<proteinExistence type="predicted"/>
<dbReference type="InterPro" id="IPR055578">
    <property type="entry name" value="DUF7154"/>
</dbReference>
<dbReference type="Pfam" id="PF23673">
    <property type="entry name" value="DUF7154"/>
    <property type="match status" value="1"/>
</dbReference>
<feature type="domain" description="DUF7154" evidence="2">
    <location>
        <begin position="340"/>
        <end position="446"/>
    </location>
</feature>
<dbReference type="PANTHER" id="PTHR23062:SF3">
    <property type="entry name" value="ANF_RECEPTOR DOMAIN-CONTAINING PROTEIN-RELATED"/>
    <property type="match status" value="1"/>
</dbReference>
<dbReference type="OrthoDB" id="5862187at2759"/>
<evidence type="ECO:0000313" key="3">
    <source>
        <dbReference type="EMBL" id="PIC53823.1"/>
    </source>
</evidence>
<dbReference type="Proteomes" id="UP000230233">
    <property type="component" value="Chromosome I"/>
</dbReference>
<name>A0A2G5VPX0_9PELO</name>
<dbReference type="AlphaFoldDB" id="A0A2G5VPX0"/>
<feature type="signal peptide" evidence="1">
    <location>
        <begin position="1"/>
        <end position="28"/>
    </location>
</feature>
<comment type="caution">
    <text evidence="3">The sequence shown here is derived from an EMBL/GenBank/DDBJ whole genome shotgun (WGS) entry which is preliminary data.</text>
</comment>
<dbReference type="EMBL" id="PDUG01000001">
    <property type="protein sequence ID" value="PIC53823.1"/>
    <property type="molecule type" value="Genomic_DNA"/>
</dbReference>
<protein>
    <recommendedName>
        <fullName evidence="2">DUF7154 domain-containing protein</fullName>
    </recommendedName>
</protein>